<name>A0AA38IMQ0_9CUCU</name>
<dbReference type="PANTHER" id="PTHR21137:SF35">
    <property type="entry name" value="ODORANT RECEPTOR 19A-RELATED"/>
    <property type="match status" value="1"/>
</dbReference>
<evidence type="ECO:0000256" key="6">
    <source>
        <dbReference type="ARBA" id="ARBA00022989"/>
    </source>
</evidence>
<feature type="transmembrane region" description="Helical" evidence="10">
    <location>
        <begin position="122"/>
        <end position="144"/>
    </location>
</feature>
<dbReference type="AlphaFoldDB" id="A0AA38IMQ0"/>
<evidence type="ECO:0000256" key="4">
    <source>
        <dbReference type="ARBA" id="ARBA00022692"/>
    </source>
</evidence>
<evidence type="ECO:0000256" key="8">
    <source>
        <dbReference type="ARBA" id="ARBA00023170"/>
    </source>
</evidence>
<proteinExistence type="inferred from homology"/>
<keyword evidence="5 10" id="KW-0552">Olfaction</keyword>
<accession>A0AA38IMQ0</accession>
<dbReference type="GO" id="GO:0005549">
    <property type="term" value="F:odorant binding"/>
    <property type="evidence" value="ECO:0007669"/>
    <property type="project" value="InterPro"/>
</dbReference>
<dbReference type="GO" id="GO:0007165">
    <property type="term" value="P:signal transduction"/>
    <property type="evidence" value="ECO:0007669"/>
    <property type="project" value="UniProtKB-KW"/>
</dbReference>
<gene>
    <name evidence="11" type="ORF">Zmor_015750</name>
</gene>
<sequence>MSGSENHHFDFVLGTFEMSGLKSTQKSTVANFVQKFIAFPILLILFGLICTNLFYVESVLEMSATLQSLSTYGHAVMRKIVILRCCNIWEELHSDRGKFWRHDLFGKELGDGFRRKMLMLKCLCLTLPIMTVFVAIYYSVGPIIYHEQDLPQPCWVPKPEYLPVIYFFQCLYMFELAFMDCFVDSTFLLMCGELEIQFLLLKKTIQSVRIGENCNNKKEERCFQVLKGCTAFHFFLTDVHSKLNKGFSLFFFFQYLMTIEGICVQLYTINMVDLTWDQMLMAVIYIVAVLAQCCYGFLSASNIEVEVDDFVNEIYEIDWYNARTSQIPKHILFMMMNAQRLLYISGEGLFKVNRKTLLQVLVFFNKLELI</sequence>
<dbReference type="EMBL" id="JALNTZ010000004">
    <property type="protein sequence ID" value="KAJ3656697.1"/>
    <property type="molecule type" value="Genomic_DNA"/>
</dbReference>
<dbReference type="GO" id="GO:0005886">
    <property type="term" value="C:plasma membrane"/>
    <property type="evidence" value="ECO:0007669"/>
    <property type="project" value="UniProtKB-SubCell"/>
</dbReference>
<dbReference type="PANTHER" id="PTHR21137">
    <property type="entry name" value="ODORANT RECEPTOR"/>
    <property type="match status" value="1"/>
</dbReference>
<evidence type="ECO:0000256" key="7">
    <source>
        <dbReference type="ARBA" id="ARBA00023136"/>
    </source>
</evidence>
<keyword evidence="12" id="KW-1185">Reference proteome</keyword>
<protein>
    <recommendedName>
        <fullName evidence="10">Odorant receptor</fullName>
    </recommendedName>
</protein>
<dbReference type="Proteomes" id="UP001168821">
    <property type="component" value="Unassembled WGS sequence"/>
</dbReference>
<keyword evidence="2" id="KW-1003">Cell membrane</keyword>
<keyword evidence="8 10" id="KW-0675">Receptor</keyword>
<evidence type="ECO:0000313" key="11">
    <source>
        <dbReference type="EMBL" id="KAJ3656697.1"/>
    </source>
</evidence>
<dbReference type="GO" id="GO:0004984">
    <property type="term" value="F:olfactory receptor activity"/>
    <property type="evidence" value="ECO:0007669"/>
    <property type="project" value="InterPro"/>
</dbReference>
<reference evidence="11" key="1">
    <citation type="journal article" date="2023" name="G3 (Bethesda)">
        <title>Whole genome assemblies of Zophobas morio and Tenebrio molitor.</title>
        <authorList>
            <person name="Kaur S."/>
            <person name="Stinson S.A."/>
            <person name="diCenzo G.C."/>
        </authorList>
    </citation>
    <scope>NUCLEOTIDE SEQUENCE</scope>
    <source>
        <strain evidence="11">QUZm001</strain>
    </source>
</reference>
<evidence type="ECO:0000256" key="5">
    <source>
        <dbReference type="ARBA" id="ARBA00022725"/>
    </source>
</evidence>
<evidence type="ECO:0000313" key="12">
    <source>
        <dbReference type="Proteomes" id="UP001168821"/>
    </source>
</evidence>
<keyword evidence="7 10" id="KW-0472">Membrane</keyword>
<dbReference type="InterPro" id="IPR004117">
    <property type="entry name" value="7tm6_olfct_rcpt"/>
</dbReference>
<evidence type="ECO:0000256" key="2">
    <source>
        <dbReference type="ARBA" id="ARBA00022475"/>
    </source>
</evidence>
<evidence type="ECO:0000256" key="10">
    <source>
        <dbReference type="RuleBase" id="RU351113"/>
    </source>
</evidence>
<dbReference type="Pfam" id="PF02949">
    <property type="entry name" value="7tm_6"/>
    <property type="match status" value="1"/>
</dbReference>
<comment type="caution">
    <text evidence="11">The sequence shown here is derived from an EMBL/GenBank/DDBJ whole genome shotgun (WGS) entry which is preliminary data.</text>
</comment>
<comment type="caution">
    <text evidence="10">Lacks conserved residue(s) required for the propagation of feature annotation.</text>
</comment>
<comment type="similarity">
    <text evidence="10">Belongs to the insect chemoreceptor superfamily. Heteromeric odorant receptor channel (TC 1.A.69) family.</text>
</comment>
<evidence type="ECO:0000256" key="9">
    <source>
        <dbReference type="ARBA" id="ARBA00023224"/>
    </source>
</evidence>
<feature type="transmembrane region" description="Helical" evidence="10">
    <location>
        <begin position="247"/>
        <end position="267"/>
    </location>
</feature>
<keyword evidence="9 10" id="KW-0807">Transducer</keyword>
<organism evidence="11 12">
    <name type="scientific">Zophobas morio</name>
    <dbReference type="NCBI Taxonomy" id="2755281"/>
    <lineage>
        <taxon>Eukaryota</taxon>
        <taxon>Metazoa</taxon>
        <taxon>Ecdysozoa</taxon>
        <taxon>Arthropoda</taxon>
        <taxon>Hexapoda</taxon>
        <taxon>Insecta</taxon>
        <taxon>Pterygota</taxon>
        <taxon>Neoptera</taxon>
        <taxon>Endopterygota</taxon>
        <taxon>Coleoptera</taxon>
        <taxon>Polyphaga</taxon>
        <taxon>Cucujiformia</taxon>
        <taxon>Tenebrionidae</taxon>
        <taxon>Zophobas</taxon>
    </lineage>
</organism>
<feature type="transmembrane region" description="Helical" evidence="10">
    <location>
        <begin position="36"/>
        <end position="56"/>
    </location>
</feature>
<keyword evidence="6 10" id="KW-1133">Transmembrane helix</keyword>
<feature type="transmembrane region" description="Helical" evidence="10">
    <location>
        <begin position="279"/>
        <end position="298"/>
    </location>
</feature>
<comment type="subcellular location">
    <subcellularLocation>
        <location evidence="1 10">Cell membrane</location>
        <topology evidence="1 10">Multi-pass membrane protein</topology>
    </subcellularLocation>
</comment>
<evidence type="ECO:0000256" key="3">
    <source>
        <dbReference type="ARBA" id="ARBA00022606"/>
    </source>
</evidence>
<feature type="transmembrane region" description="Helical" evidence="10">
    <location>
        <begin position="164"/>
        <end position="183"/>
    </location>
</feature>
<evidence type="ECO:0000256" key="1">
    <source>
        <dbReference type="ARBA" id="ARBA00004651"/>
    </source>
</evidence>
<keyword evidence="4 10" id="KW-0812">Transmembrane</keyword>
<keyword evidence="3 10" id="KW-0716">Sensory transduction</keyword>